<evidence type="ECO:0000313" key="3">
    <source>
        <dbReference type="Proteomes" id="UP000477010"/>
    </source>
</evidence>
<dbReference type="EMBL" id="WKQE01000078">
    <property type="protein sequence ID" value="MSC82305.1"/>
    <property type="molecule type" value="Genomic_DNA"/>
</dbReference>
<comment type="caution">
    <text evidence="2">The sequence shown here is derived from an EMBL/GenBank/DDBJ whole genome shotgun (WGS) entry which is preliminary data.</text>
</comment>
<evidence type="ECO:0000256" key="1">
    <source>
        <dbReference type="SAM" id="MobiDB-lite"/>
    </source>
</evidence>
<feature type="compositionally biased region" description="Basic and acidic residues" evidence="1">
    <location>
        <begin position="93"/>
        <end position="105"/>
    </location>
</feature>
<feature type="region of interest" description="Disordered" evidence="1">
    <location>
        <begin position="85"/>
        <end position="105"/>
    </location>
</feature>
<reference evidence="2 3" key="1">
    <citation type="journal article" date="2019" name="Nat. Med.">
        <title>A library of human gut bacterial isolates paired with longitudinal multiomics data enables mechanistic microbiome research.</title>
        <authorList>
            <person name="Poyet M."/>
            <person name="Groussin M."/>
            <person name="Gibbons S.M."/>
            <person name="Avila-Pacheco J."/>
            <person name="Jiang X."/>
            <person name="Kearney S.M."/>
            <person name="Perrotta A.R."/>
            <person name="Berdy B."/>
            <person name="Zhao S."/>
            <person name="Lieberman T.D."/>
            <person name="Swanson P.K."/>
            <person name="Smith M."/>
            <person name="Roesemann S."/>
            <person name="Alexander J.E."/>
            <person name="Rich S.A."/>
            <person name="Livny J."/>
            <person name="Vlamakis H."/>
            <person name="Clish C."/>
            <person name="Bullock K."/>
            <person name="Deik A."/>
            <person name="Scott J."/>
            <person name="Pierce K.A."/>
            <person name="Xavier R.J."/>
            <person name="Alm E.J."/>
        </authorList>
    </citation>
    <scope>NUCLEOTIDE SEQUENCE [LARGE SCALE GENOMIC DNA]</scope>
    <source>
        <strain evidence="2 3">BIOML-B9</strain>
    </source>
</reference>
<accession>A0A6L5TKT7</accession>
<dbReference type="Proteomes" id="UP000477010">
    <property type="component" value="Unassembled WGS sequence"/>
</dbReference>
<sequence>RLNMQYMEAAQNPDMDKYRIPQGTAKQMLLYDEAPVYRLLPAGSEKIAPIAAVSTGLWYENYREFAIAPKDLGALDKLIRRETDRLTGNLPQLHKDEERRPAPER</sequence>
<proteinExistence type="predicted"/>
<dbReference type="AlphaFoldDB" id="A0A6L5TKT7"/>
<feature type="non-terminal residue" evidence="2">
    <location>
        <position position="1"/>
    </location>
</feature>
<name>A0A6L5TKT7_9FIRM</name>
<gene>
    <name evidence="2" type="ORF">GKD85_16265</name>
</gene>
<organism evidence="2 3">
    <name type="scientific">Faecalibacterium prausnitzii</name>
    <dbReference type="NCBI Taxonomy" id="853"/>
    <lineage>
        <taxon>Bacteria</taxon>
        <taxon>Bacillati</taxon>
        <taxon>Bacillota</taxon>
        <taxon>Clostridia</taxon>
        <taxon>Eubacteriales</taxon>
        <taxon>Oscillospiraceae</taxon>
        <taxon>Faecalibacterium</taxon>
    </lineage>
</organism>
<evidence type="ECO:0000313" key="2">
    <source>
        <dbReference type="EMBL" id="MSC82305.1"/>
    </source>
</evidence>
<protein>
    <submittedName>
        <fullName evidence="2">Uncharacterized protein</fullName>
    </submittedName>
</protein>